<dbReference type="CDD" id="cd02440">
    <property type="entry name" value="AdoMet_MTases"/>
    <property type="match status" value="1"/>
</dbReference>
<dbReference type="InterPro" id="IPR050320">
    <property type="entry name" value="N5-glutamine_MTase"/>
</dbReference>
<dbReference type="Gene3D" id="3.40.50.150">
    <property type="entry name" value="Vaccinia Virus protein VP39"/>
    <property type="match status" value="1"/>
</dbReference>
<keyword evidence="3" id="KW-0808">Transferase</keyword>
<dbReference type="InterPro" id="IPR003356">
    <property type="entry name" value="DNA_methylase_A-5"/>
</dbReference>
<organism evidence="3 4">
    <name type="scientific">Amylocarpus encephaloides</name>
    <dbReference type="NCBI Taxonomy" id="45428"/>
    <lineage>
        <taxon>Eukaryota</taxon>
        <taxon>Fungi</taxon>
        <taxon>Dikarya</taxon>
        <taxon>Ascomycota</taxon>
        <taxon>Pezizomycotina</taxon>
        <taxon>Leotiomycetes</taxon>
        <taxon>Helotiales</taxon>
        <taxon>Helotiales incertae sedis</taxon>
        <taxon>Amylocarpus</taxon>
    </lineage>
</organism>
<dbReference type="Gene3D" id="1.10.8.10">
    <property type="entry name" value="DNA helicase RuvA subunit, C-terminal domain"/>
    <property type="match status" value="1"/>
</dbReference>
<dbReference type="InterPro" id="IPR002052">
    <property type="entry name" value="DNA_methylase_N6_adenine_CS"/>
</dbReference>
<keyword evidence="3" id="KW-0489">Methyltransferase</keyword>
<dbReference type="PANTHER" id="PTHR18895:SF74">
    <property type="entry name" value="MTRF1L RELEASE FACTOR GLUTAMINE METHYLTRANSFERASE"/>
    <property type="match status" value="1"/>
</dbReference>
<keyword evidence="4" id="KW-1185">Reference proteome</keyword>
<dbReference type="GO" id="GO:0005739">
    <property type="term" value="C:mitochondrion"/>
    <property type="evidence" value="ECO:0007669"/>
    <property type="project" value="TreeGrafter"/>
</dbReference>
<dbReference type="PANTHER" id="PTHR18895">
    <property type="entry name" value="HEMK METHYLTRANSFERASE"/>
    <property type="match status" value="1"/>
</dbReference>
<dbReference type="GO" id="GO:0009307">
    <property type="term" value="P:DNA restriction-modification system"/>
    <property type="evidence" value="ECO:0007669"/>
    <property type="project" value="UniProtKB-KW"/>
</dbReference>
<feature type="domain" description="DNA methylase adenine-specific" evidence="2">
    <location>
        <begin position="129"/>
        <end position="256"/>
    </location>
</feature>
<dbReference type="Proteomes" id="UP000824998">
    <property type="component" value="Unassembled WGS sequence"/>
</dbReference>
<name>A0A9P7YEV2_9HELO</name>
<evidence type="ECO:0000313" key="4">
    <source>
        <dbReference type="Proteomes" id="UP000824998"/>
    </source>
</evidence>
<protein>
    <submittedName>
        <fullName evidence="3">HemK family methyltransferase</fullName>
    </submittedName>
</protein>
<reference evidence="3" key="1">
    <citation type="journal article" date="2021" name="IMA Fungus">
        <title>Genomic characterization of three marine fungi, including Emericellopsis atlantica sp. nov. with signatures of a generalist lifestyle and marine biomass degradation.</title>
        <authorList>
            <person name="Hagestad O.C."/>
            <person name="Hou L."/>
            <person name="Andersen J.H."/>
            <person name="Hansen E.H."/>
            <person name="Altermark B."/>
            <person name="Li C."/>
            <person name="Kuhnert E."/>
            <person name="Cox R.J."/>
            <person name="Crous P.W."/>
            <person name="Spatafora J.W."/>
            <person name="Lail K."/>
            <person name="Amirebrahimi M."/>
            <person name="Lipzen A."/>
            <person name="Pangilinan J."/>
            <person name="Andreopoulos W."/>
            <person name="Hayes R.D."/>
            <person name="Ng V."/>
            <person name="Grigoriev I.V."/>
            <person name="Jackson S.A."/>
            <person name="Sutton T.D.S."/>
            <person name="Dobson A.D.W."/>
            <person name="Rama T."/>
        </authorList>
    </citation>
    <scope>NUCLEOTIDE SEQUENCE</scope>
    <source>
        <strain evidence="3">TRa018bII</strain>
    </source>
</reference>
<dbReference type="Pfam" id="PF02384">
    <property type="entry name" value="N6_Mtase"/>
    <property type="match status" value="1"/>
</dbReference>
<sequence length="366" mass="41799">MPRLPHTLLLRAYRISPLLPLILQGTRTLRSAINELRWIREHVEERTPAGLPESVVRRTLLKCCQRRSRGEPLQYILGTQPFGELDILCRPGVLIPRPTEAYTSYLAKILLEKRKVRMQALRASCSAQVKPYPSLRIVDLCTGTGCILLLLQSLLSSEFEDLHLTGWDVSNGAISLARKNLQRVETNQLIKILSRTTHSRISFRSLDVFANLTSQESEDLRCDVLISNPPYISEDHFNHETARSVRNWEPKLALVPTVSTSGSFAPEDIFYHRLLFLHFNVCASKVLLMEVGDEEQAFRVTRMTLEKIQQLSDRSRTITTEIWRDWPEAEPPENEDHEFYCKGQAIPLKGSGKLRAVFVFENGALL</sequence>
<gene>
    <name evidence="3" type="ORF">BJ875DRAFT_381923</name>
</gene>
<proteinExistence type="predicted"/>
<evidence type="ECO:0000259" key="2">
    <source>
        <dbReference type="Pfam" id="PF02384"/>
    </source>
</evidence>
<dbReference type="GO" id="GO:0032259">
    <property type="term" value="P:methylation"/>
    <property type="evidence" value="ECO:0007669"/>
    <property type="project" value="UniProtKB-KW"/>
</dbReference>
<dbReference type="InterPro" id="IPR029063">
    <property type="entry name" value="SAM-dependent_MTases_sf"/>
</dbReference>
<dbReference type="EMBL" id="MU251576">
    <property type="protein sequence ID" value="KAG9231887.1"/>
    <property type="molecule type" value="Genomic_DNA"/>
</dbReference>
<dbReference type="OrthoDB" id="269872at2759"/>
<evidence type="ECO:0000313" key="3">
    <source>
        <dbReference type="EMBL" id="KAG9231887.1"/>
    </source>
</evidence>
<dbReference type="PROSITE" id="PS00092">
    <property type="entry name" value="N6_MTASE"/>
    <property type="match status" value="1"/>
</dbReference>
<evidence type="ECO:0000256" key="1">
    <source>
        <dbReference type="ARBA" id="ARBA00022747"/>
    </source>
</evidence>
<accession>A0A9P7YEV2</accession>
<dbReference type="AlphaFoldDB" id="A0A9P7YEV2"/>
<keyword evidence="1" id="KW-0680">Restriction system</keyword>
<dbReference type="SUPFAM" id="SSF53335">
    <property type="entry name" value="S-adenosyl-L-methionine-dependent methyltransferases"/>
    <property type="match status" value="1"/>
</dbReference>
<dbReference type="GO" id="GO:0008170">
    <property type="term" value="F:N-methyltransferase activity"/>
    <property type="evidence" value="ECO:0007669"/>
    <property type="project" value="InterPro"/>
</dbReference>
<comment type="caution">
    <text evidence="3">The sequence shown here is derived from an EMBL/GenBank/DDBJ whole genome shotgun (WGS) entry which is preliminary data.</text>
</comment>
<dbReference type="GO" id="GO:0003677">
    <property type="term" value="F:DNA binding"/>
    <property type="evidence" value="ECO:0007669"/>
    <property type="project" value="InterPro"/>
</dbReference>